<evidence type="ECO:0000313" key="3">
    <source>
        <dbReference type="EMBL" id="CAB4213065.1"/>
    </source>
</evidence>
<proteinExistence type="predicted"/>
<sequence>MKKIKKMTIERQIVLMLIKRKRRNKKLLREAIKMKDESPCPGLETYIYARDADYSESHNASEFARRILYGYDEDEKIYTNFPNK</sequence>
<accession>A0A6J5QL67</accession>
<name>A0A6J5QL67_9CAUD</name>
<gene>
    <name evidence="2" type="ORF">UFOVP1089_45</name>
    <name evidence="3" type="ORF">UFOVP1443_64</name>
    <name evidence="1" type="ORF">UFOVP459_40</name>
</gene>
<evidence type="ECO:0000313" key="2">
    <source>
        <dbReference type="EMBL" id="CAB4183226.1"/>
    </source>
</evidence>
<organism evidence="2">
    <name type="scientific">uncultured Caudovirales phage</name>
    <dbReference type="NCBI Taxonomy" id="2100421"/>
    <lineage>
        <taxon>Viruses</taxon>
        <taxon>Duplodnaviria</taxon>
        <taxon>Heunggongvirae</taxon>
        <taxon>Uroviricota</taxon>
        <taxon>Caudoviricetes</taxon>
        <taxon>Peduoviridae</taxon>
        <taxon>Maltschvirus</taxon>
        <taxon>Maltschvirus maltsch</taxon>
    </lineage>
</organism>
<dbReference type="EMBL" id="LR796424">
    <property type="protein sequence ID" value="CAB4144545.1"/>
    <property type="molecule type" value="Genomic_DNA"/>
</dbReference>
<reference evidence="2" key="1">
    <citation type="submission" date="2020-05" db="EMBL/GenBank/DDBJ databases">
        <authorList>
            <person name="Chiriac C."/>
            <person name="Salcher M."/>
            <person name="Ghai R."/>
            <person name="Kavagutti S V."/>
        </authorList>
    </citation>
    <scope>NUCLEOTIDE SEQUENCE</scope>
</reference>
<dbReference type="EMBL" id="LR797029">
    <property type="protein sequence ID" value="CAB4183226.1"/>
    <property type="molecule type" value="Genomic_DNA"/>
</dbReference>
<dbReference type="EMBL" id="LR797389">
    <property type="protein sequence ID" value="CAB4213065.1"/>
    <property type="molecule type" value="Genomic_DNA"/>
</dbReference>
<evidence type="ECO:0000313" key="1">
    <source>
        <dbReference type="EMBL" id="CAB4144545.1"/>
    </source>
</evidence>
<protein>
    <submittedName>
        <fullName evidence="2">Uncharacterized protein</fullName>
    </submittedName>
</protein>